<feature type="compositionally biased region" description="Basic and acidic residues" evidence="3">
    <location>
        <begin position="292"/>
        <end position="323"/>
    </location>
</feature>
<sequence>MGQIVKRKKKGRPPKSDLARRALAEDLEQESRVRRSVRRRNVRYNFVDYDDFIDDDDYFEEDEVDEEEERRREKKVKLVVKLNQGGRGVHARVGGPSDEEEEEEAEAEDDGREEEEDDDEDERGRKVVKKRRISSGGGGEDEEEEDDDENEAHRGPDDDEEKGPVKGDSKELDSPPGTPAGAVSSVPLPDTKKLELILDKLQKKDTYGVYAEPVDPEELPDYHDVIEHPMDFSTVRKKLANGSYSTLEQFESDVFRICSNAMQYNAPDTIYYKQARTIQELGRKKFQKLRTDYERSERQHRLEQITKNDFDSSEKELKSEQKMKSSVPSKKHVKKPPSQPLLEPVGSDFSAGATLAVGGDLQNVPLADQVGNHERPSNNDGILDGSPFLAESNLDKGEDLSTGKGLSTKFWRKPTAVDENRRATYNKSNQPVVRAESIFTTFDGEIKQLVAVGLHAENSYARSLARFAATLGPIAWKVASQRIEQSLSAGSKFGRGWVGEYEPLPTPILMVDKRFSKECFFIPNSQPNLDSRKDFKIPAPVREDPVSNSASEMKPGPVHISSPHGSSGFRLNVAGTANHQQLQSPVSRSPVGTGSKVIKQFELNSLPPTSQCDGDFVLEKKRIDNSDTGALRPGEINMKNLSHPQREVSVPDAVASRSKEIVSATISSPRSMPFKQPDTSGVVGRGLSNGKIVNNGFDNGRLSSPSNGLPNEMQRPPAFFRRQDQGLSDPVQLMRMLAENAQKQQNPQKHSGDSTPAVAPLVSSMRRDTSGNAATAAASVWMSIGGGGFKQATENSSSPRSQIPTTTNSPFNSPRELHHSQMARIRGEFPTSSGGTYFQQEKGNSPLPPPFMQQQSPVSLPNDGQFSNRPMVFPQLMNANLSRFQAQTPWRGIAPHMQQRPKQETLPPDLNIGFQSPGSPGRQSSGVKMDSQQPDLALQL</sequence>
<dbReference type="PANTHER" id="PTHR22881">
    <property type="entry name" value="BROMODOMAIN CONTAINING PROTEIN"/>
    <property type="match status" value="1"/>
</dbReference>
<dbReference type="SUPFAM" id="SSF47370">
    <property type="entry name" value="Bromodomain"/>
    <property type="match status" value="1"/>
</dbReference>
<feature type="compositionally biased region" description="Polar residues" evidence="3">
    <location>
        <begin position="830"/>
        <end position="843"/>
    </location>
</feature>
<dbReference type="GeneID" id="116212643"/>
<feature type="compositionally biased region" description="Acidic residues" evidence="3">
    <location>
        <begin position="139"/>
        <end position="150"/>
    </location>
</feature>
<dbReference type="EMBL" id="MTKT01000790">
    <property type="protein sequence ID" value="OWM88774.1"/>
    <property type="molecule type" value="Genomic_DNA"/>
</dbReference>
<feature type="region of interest" description="Disordered" evidence="3">
    <location>
        <begin position="56"/>
        <end position="190"/>
    </location>
</feature>
<accession>A0A218XUZ3</accession>
<dbReference type="InterPro" id="IPR051831">
    <property type="entry name" value="Bromodomain_contain_prot"/>
</dbReference>
<keyword evidence="7" id="KW-1185">Reference proteome</keyword>
<protein>
    <submittedName>
        <fullName evidence="8">Uncharacterized protein LOC116212643</fullName>
    </submittedName>
</protein>
<evidence type="ECO:0000313" key="8">
    <source>
        <dbReference type="RefSeq" id="XP_031403136.1"/>
    </source>
</evidence>
<evidence type="ECO:0000256" key="1">
    <source>
        <dbReference type="ARBA" id="ARBA00023117"/>
    </source>
</evidence>
<feature type="compositionally biased region" description="Basic and acidic residues" evidence="3">
    <location>
        <begin position="14"/>
        <end position="33"/>
    </location>
</feature>
<feature type="region of interest" description="Disordered" evidence="3">
    <location>
        <begin position="1"/>
        <end position="34"/>
    </location>
</feature>
<dbReference type="Gene3D" id="1.20.920.10">
    <property type="entry name" value="Bromodomain-like"/>
    <property type="match status" value="1"/>
</dbReference>
<dbReference type="InterPro" id="IPR018359">
    <property type="entry name" value="Bromodomain_CS"/>
</dbReference>
<proteinExistence type="predicted"/>
<evidence type="ECO:0000256" key="2">
    <source>
        <dbReference type="PROSITE-ProRule" id="PRU00035"/>
    </source>
</evidence>
<feature type="region of interest" description="Disordered" evidence="3">
    <location>
        <begin position="897"/>
        <end position="940"/>
    </location>
</feature>
<dbReference type="PROSITE" id="PS00633">
    <property type="entry name" value="BROMODOMAIN_1"/>
    <property type="match status" value="1"/>
</dbReference>
<reference evidence="6" key="1">
    <citation type="journal article" date="2017" name="Plant J.">
        <title>The pomegranate (Punica granatum L.) genome and the genomics of punicalagin biosynthesis.</title>
        <authorList>
            <person name="Qin G."/>
            <person name="Xu C."/>
            <person name="Ming R."/>
            <person name="Tang H."/>
            <person name="Guyot R."/>
            <person name="Kramer E.M."/>
            <person name="Hu Y."/>
            <person name="Yi X."/>
            <person name="Qi Y."/>
            <person name="Xu X."/>
            <person name="Gao Z."/>
            <person name="Pan H."/>
            <person name="Jian J."/>
            <person name="Tian Y."/>
            <person name="Yue Z."/>
            <person name="Xu Y."/>
        </authorList>
    </citation>
    <scope>NUCLEOTIDE SEQUENCE [LARGE SCALE GENOMIC DNA]</scope>
    <source>
        <strain evidence="6">cv. Dabenzi</strain>
    </source>
</reference>
<reference evidence="5" key="2">
    <citation type="submission" date="2017-06" db="EMBL/GenBank/DDBJ databases">
        <title>The pomegranate genome and the genomics of punicalagin biosynthesis.</title>
        <authorList>
            <person name="Xu C."/>
        </authorList>
    </citation>
    <scope>NUCLEOTIDE SEQUENCE [LARGE SCALE GENOMIC DNA]</scope>
    <source>
        <tissue evidence="5">Fresh leaf</tissue>
    </source>
</reference>
<feature type="compositionally biased region" description="Acidic residues" evidence="3">
    <location>
        <begin position="97"/>
        <end position="121"/>
    </location>
</feature>
<evidence type="ECO:0000313" key="5">
    <source>
        <dbReference type="EMBL" id="OWM88774.1"/>
    </source>
</evidence>
<dbReference type="OrthoDB" id="21449at2759"/>
<feature type="region of interest" description="Disordered" evidence="3">
    <location>
        <begin position="532"/>
        <end position="565"/>
    </location>
</feature>
<feature type="compositionally biased region" description="Basic and acidic residues" evidence="3">
    <location>
        <begin position="532"/>
        <end position="545"/>
    </location>
</feature>
<feature type="compositionally biased region" description="Acidic residues" evidence="3">
    <location>
        <begin position="56"/>
        <end position="68"/>
    </location>
</feature>
<feature type="compositionally biased region" description="Low complexity" evidence="3">
    <location>
        <begin position="913"/>
        <end position="926"/>
    </location>
</feature>
<dbReference type="Proteomes" id="UP000197138">
    <property type="component" value="Unassembled WGS sequence"/>
</dbReference>
<feature type="compositionally biased region" description="Basic and acidic residues" evidence="3">
    <location>
        <begin position="151"/>
        <end position="173"/>
    </location>
</feature>
<dbReference type="CDD" id="cd04369">
    <property type="entry name" value="Bromodomain"/>
    <property type="match status" value="1"/>
</dbReference>
<dbReference type="AlphaFoldDB" id="A0A218XUZ3"/>
<dbReference type="PANTHER" id="PTHR22881:SF42">
    <property type="entry name" value="DNA-BINDING BROMODOMAIN-CONTAINING PROTEIN"/>
    <property type="match status" value="1"/>
</dbReference>
<dbReference type="Pfam" id="PF00439">
    <property type="entry name" value="Bromodomain"/>
    <property type="match status" value="1"/>
</dbReference>
<name>A0A218XUZ3_PUNGR</name>
<dbReference type="Proteomes" id="UP000515151">
    <property type="component" value="Chromosome 7"/>
</dbReference>
<reference evidence="7" key="3">
    <citation type="journal article" date="2020" name="Plant Biotechnol. J.">
        <title>The pomegranate (Punica granatum L.) draft genome dissects genetic divergence between soft- and hard-seeded cultivars.</title>
        <authorList>
            <person name="Luo X."/>
            <person name="Li H."/>
            <person name="Wu Z."/>
            <person name="Yao W."/>
            <person name="Zhao P."/>
            <person name="Cao D."/>
            <person name="Yu H."/>
            <person name="Li K."/>
            <person name="Poudel K."/>
            <person name="Zhao D."/>
            <person name="Zhang F."/>
            <person name="Xia X."/>
            <person name="Chen L."/>
            <person name="Wang Q."/>
            <person name="Jing D."/>
            <person name="Cao S."/>
        </authorList>
    </citation>
    <scope>NUCLEOTIDE SEQUENCE [LARGE SCALE GENOMIC DNA]</scope>
</reference>
<feature type="domain" description="Bromo" evidence="4">
    <location>
        <begin position="202"/>
        <end position="272"/>
    </location>
</feature>
<dbReference type="PRINTS" id="PR00503">
    <property type="entry name" value="BROMODOMAIN"/>
</dbReference>
<dbReference type="RefSeq" id="XP_031403136.1">
    <property type="nucleotide sequence ID" value="XM_031547276.1"/>
</dbReference>
<evidence type="ECO:0000256" key="3">
    <source>
        <dbReference type="SAM" id="MobiDB-lite"/>
    </source>
</evidence>
<feature type="region of interest" description="Disordered" evidence="3">
    <location>
        <begin position="292"/>
        <end position="347"/>
    </location>
</feature>
<reference evidence="8" key="4">
    <citation type="submission" date="2025-04" db="UniProtKB">
        <authorList>
            <consortium name="RefSeq"/>
        </authorList>
    </citation>
    <scope>IDENTIFICATION</scope>
    <source>
        <tissue evidence="8">Leaf</tissue>
    </source>
</reference>
<dbReference type="SMART" id="SM00297">
    <property type="entry name" value="BROMO"/>
    <property type="match status" value="1"/>
</dbReference>
<gene>
    <name evidence="8" type="primary">LOC116212643</name>
    <name evidence="5" type="ORF">CDL15_Pgr002541</name>
</gene>
<dbReference type="InterPro" id="IPR001487">
    <property type="entry name" value="Bromodomain"/>
</dbReference>
<evidence type="ECO:0000313" key="6">
    <source>
        <dbReference type="Proteomes" id="UP000197138"/>
    </source>
</evidence>
<feature type="region of interest" description="Disordered" evidence="3">
    <location>
        <begin position="367"/>
        <end position="389"/>
    </location>
</feature>
<dbReference type="PROSITE" id="PS50014">
    <property type="entry name" value="BROMODOMAIN_2"/>
    <property type="match status" value="1"/>
</dbReference>
<feature type="compositionally biased region" description="Basic residues" evidence="3">
    <location>
        <begin position="1"/>
        <end position="13"/>
    </location>
</feature>
<feature type="compositionally biased region" description="Polar residues" evidence="3">
    <location>
        <begin position="792"/>
        <end position="812"/>
    </location>
</feature>
<feature type="region of interest" description="Disordered" evidence="3">
    <location>
        <begin position="790"/>
        <end position="847"/>
    </location>
</feature>
<keyword evidence="1 2" id="KW-0103">Bromodomain</keyword>
<evidence type="ECO:0000259" key="4">
    <source>
        <dbReference type="PROSITE" id="PS50014"/>
    </source>
</evidence>
<dbReference type="InterPro" id="IPR036427">
    <property type="entry name" value="Bromodomain-like_sf"/>
</dbReference>
<evidence type="ECO:0000313" key="7">
    <source>
        <dbReference type="Proteomes" id="UP000515151"/>
    </source>
</evidence>
<organism evidence="5 6">
    <name type="scientific">Punica granatum</name>
    <name type="common">Pomegranate</name>
    <dbReference type="NCBI Taxonomy" id="22663"/>
    <lineage>
        <taxon>Eukaryota</taxon>
        <taxon>Viridiplantae</taxon>
        <taxon>Streptophyta</taxon>
        <taxon>Embryophyta</taxon>
        <taxon>Tracheophyta</taxon>
        <taxon>Spermatophyta</taxon>
        <taxon>Magnoliopsida</taxon>
        <taxon>eudicotyledons</taxon>
        <taxon>Gunneridae</taxon>
        <taxon>Pentapetalae</taxon>
        <taxon>rosids</taxon>
        <taxon>malvids</taxon>
        <taxon>Myrtales</taxon>
        <taxon>Lythraceae</taxon>
        <taxon>Punica</taxon>
    </lineage>
</organism>